<dbReference type="Pfam" id="PF19114">
    <property type="entry name" value="EsV_1_7_cys"/>
    <property type="match status" value="5"/>
</dbReference>
<dbReference type="SMART" id="SM01425">
    <property type="entry name" value="EsV_1_7"/>
    <property type="match status" value="4"/>
</dbReference>
<reference evidence="1" key="1">
    <citation type="submission" date="2021-02" db="EMBL/GenBank/DDBJ databases">
        <authorList>
            <person name="Dougan E. K."/>
            <person name="Rhodes N."/>
            <person name="Thang M."/>
            <person name="Chan C."/>
        </authorList>
    </citation>
    <scope>NUCLEOTIDE SEQUENCE</scope>
</reference>
<evidence type="ECO:0000313" key="1">
    <source>
        <dbReference type="EMBL" id="CAE8664462.1"/>
    </source>
</evidence>
<dbReference type="EMBL" id="CAJNNW010019379">
    <property type="protein sequence ID" value="CAE8664462.1"/>
    <property type="molecule type" value="Genomic_DNA"/>
</dbReference>
<comment type="caution">
    <text evidence="1">The sequence shown here is derived from an EMBL/GenBank/DDBJ whole genome shotgun (WGS) entry which is preliminary data.</text>
</comment>
<gene>
    <name evidence="1" type="ORF">PGLA2088_LOCUS15596</name>
</gene>
<sequence length="408" mass="44876">MYAHLSESVIMTARLASSTYPSIVASAQRAWHIRWRAPTGILQTATGSQPKFSAAAATATAAANASSASLKNSLSLLSSQQSSEVFAAQMPDGTAQLHQQLREQFSPTVCAQPLQIAPKQTTERLTRQVYVTSRGNVRRWSGTQWTPVCLCPERKYPSYGLPENPRPTCCVKCKSDQMVYTQIRNRCLCAKSRPSFGRRDDSKPTCCYKCKSEDMVDIVNRRCRGGEARPIYGVLGDSRPTCCSKCKSKDMVDIANPRCQCGQHNPSLGFPGAAVASCCAKCKALGMVNIIDPRCPVCGKIASFPDAAGNPRRFCARHSSELGAHLLSPPTASVVASRCFDLIEQGIGCIIPNRIRFNPKTSGWSGEEIHGLIPDRRFRPDGYNAEKREAWEFLGNYYHGYPPSHHRH</sequence>
<dbReference type="InterPro" id="IPR043822">
    <property type="entry name" value="EsV_1_7_cys"/>
</dbReference>
<dbReference type="Proteomes" id="UP000626109">
    <property type="component" value="Unassembled WGS sequence"/>
</dbReference>
<proteinExistence type="predicted"/>
<evidence type="ECO:0000313" key="2">
    <source>
        <dbReference type="Proteomes" id="UP000626109"/>
    </source>
</evidence>
<protein>
    <submittedName>
        <fullName evidence="1">Uncharacterized protein</fullName>
    </submittedName>
</protein>
<name>A0A813J1A6_POLGL</name>
<dbReference type="AlphaFoldDB" id="A0A813J1A6"/>
<accession>A0A813J1A6</accession>
<organism evidence="1 2">
    <name type="scientific">Polarella glacialis</name>
    <name type="common">Dinoflagellate</name>
    <dbReference type="NCBI Taxonomy" id="89957"/>
    <lineage>
        <taxon>Eukaryota</taxon>
        <taxon>Sar</taxon>
        <taxon>Alveolata</taxon>
        <taxon>Dinophyceae</taxon>
        <taxon>Suessiales</taxon>
        <taxon>Suessiaceae</taxon>
        <taxon>Polarella</taxon>
    </lineage>
</organism>